<evidence type="ECO:0000256" key="12">
    <source>
        <dbReference type="ARBA" id="ARBA00049396"/>
    </source>
</evidence>
<feature type="binding site" evidence="13">
    <location>
        <position position="38"/>
    </location>
    <ligand>
        <name>NAD(+)</name>
        <dbReference type="ChEBI" id="CHEBI:57540"/>
    </ligand>
</feature>
<dbReference type="NCBIfam" id="TIGR00036">
    <property type="entry name" value="dapB"/>
    <property type="match status" value="1"/>
</dbReference>
<evidence type="ECO:0000256" key="1">
    <source>
        <dbReference type="ARBA" id="ARBA00006642"/>
    </source>
</evidence>
<evidence type="ECO:0000256" key="4">
    <source>
        <dbReference type="ARBA" id="ARBA00022857"/>
    </source>
</evidence>
<dbReference type="PANTHER" id="PTHR20836:SF0">
    <property type="entry name" value="4-HYDROXY-TETRAHYDRODIPICOLINATE REDUCTASE 1, CHLOROPLASTIC-RELATED"/>
    <property type="match status" value="1"/>
</dbReference>
<dbReference type="FunCoup" id="A0A4R5DJB6">
    <property type="interactions" value="258"/>
</dbReference>
<comment type="subcellular location">
    <subcellularLocation>
        <location evidence="13">Cytoplasm</location>
    </subcellularLocation>
</comment>
<dbReference type="Pfam" id="PF05173">
    <property type="entry name" value="DapB_C"/>
    <property type="match status" value="1"/>
</dbReference>
<dbReference type="InterPro" id="IPR022664">
    <property type="entry name" value="DapB_N_CS"/>
</dbReference>
<dbReference type="GO" id="GO:0051287">
    <property type="term" value="F:NAD binding"/>
    <property type="evidence" value="ECO:0007669"/>
    <property type="project" value="UniProtKB-UniRule"/>
</dbReference>
<dbReference type="Gene3D" id="3.40.50.720">
    <property type="entry name" value="NAD(P)-binding Rossmann-like Domain"/>
    <property type="match status" value="1"/>
</dbReference>
<comment type="similarity">
    <text evidence="1 13">Belongs to the DapB family.</text>
</comment>
<dbReference type="SUPFAM" id="SSF51735">
    <property type="entry name" value="NAD(P)-binding Rossmann-fold domains"/>
    <property type="match status" value="1"/>
</dbReference>
<evidence type="ECO:0000256" key="2">
    <source>
        <dbReference type="ARBA" id="ARBA00022490"/>
    </source>
</evidence>
<sequence length="246" mass="25357">MSLRVAVIGAAGRMGQQVCRAVGEADDLELVGRFDAGDELGDLAGAEVAVDFTVPDATLGNVLHCVAQGVHAVVGTTGWTDESLNQVRAALAVQPGVGVIIAPNFAIGAVLTMRFAAQAARFYESVEVIELHHPDKVDAPSGTAIRTAQLIAAARQEAGTPTAPDATKSGLDGARGARVDGVPVHAVRLRGLVAHEEVLLGAVGETLTIRHDSFDRSSFMSGVLTGIRGVAGHPGLSVGLEEYLDL</sequence>
<feature type="domain" description="Dihydrodipicolinate reductase N-terminal" evidence="14">
    <location>
        <begin position="4"/>
        <end position="105"/>
    </location>
</feature>
<feature type="domain" description="Dihydrodipicolinate reductase C-terminal" evidence="15">
    <location>
        <begin position="108"/>
        <end position="242"/>
    </location>
</feature>
<dbReference type="InParanoid" id="A0A4R5DJB6"/>
<dbReference type="CDD" id="cd02274">
    <property type="entry name" value="DHDPR_N"/>
    <property type="match status" value="1"/>
</dbReference>
<dbReference type="AlphaFoldDB" id="A0A4R5DJB6"/>
<dbReference type="HAMAP" id="MF_00102">
    <property type="entry name" value="DapB"/>
    <property type="match status" value="1"/>
</dbReference>
<accession>A0A4R5DJB6</accession>
<feature type="binding site" evidence="13">
    <location>
        <begin position="142"/>
        <end position="143"/>
    </location>
    <ligand>
        <name>(S)-2,3,4,5-tetrahydrodipicolinate</name>
        <dbReference type="ChEBI" id="CHEBI:16845"/>
    </ligand>
</feature>
<dbReference type="SUPFAM" id="SSF55347">
    <property type="entry name" value="Glyceraldehyde-3-phosphate dehydrogenase-like, C-terminal domain"/>
    <property type="match status" value="1"/>
</dbReference>
<keyword evidence="17" id="KW-1185">Reference proteome</keyword>
<dbReference type="EC" id="1.17.1.8" evidence="10 13"/>
<evidence type="ECO:0000256" key="6">
    <source>
        <dbReference type="ARBA" id="ARBA00023002"/>
    </source>
</evidence>
<comment type="catalytic activity">
    <reaction evidence="12 13">
        <text>(S)-2,3,4,5-tetrahydrodipicolinate + NAD(+) + H2O = (2S,4S)-4-hydroxy-2,3,4,5-tetrahydrodipicolinate + NADH + H(+)</text>
        <dbReference type="Rhea" id="RHEA:35323"/>
        <dbReference type="ChEBI" id="CHEBI:15377"/>
        <dbReference type="ChEBI" id="CHEBI:15378"/>
        <dbReference type="ChEBI" id="CHEBI:16845"/>
        <dbReference type="ChEBI" id="CHEBI:57540"/>
        <dbReference type="ChEBI" id="CHEBI:57945"/>
        <dbReference type="ChEBI" id="CHEBI:67139"/>
        <dbReference type="EC" id="1.17.1.8"/>
    </reaction>
</comment>
<evidence type="ECO:0000256" key="5">
    <source>
        <dbReference type="ARBA" id="ARBA00022915"/>
    </source>
</evidence>
<comment type="caution">
    <text evidence="13">Was originally thought to be a dihydrodipicolinate reductase (DHDPR), catalyzing the conversion of dihydrodipicolinate to tetrahydrodipicolinate. However, it was shown in E.coli that the substrate of the enzymatic reaction is not dihydrodipicolinate (DHDP) but in fact (2S,4S)-4-hydroxy-2,3,4,5-tetrahydrodipicolinic acid (HTPA), the product released by the DapA-catalyzed reaction.</text>
</comment>
<evidence type="ECO:0000259" key="15">
    <source>
        <dbReference type="Pfam" id="PF05173"/>
    </source>
</evidence>
<evidence type="ECO:0000256" key="13">
    <source>
        <dbReference type="HAMAP-Rule" id="MF_00102"/>
    </source>
</evidence>
<dbReference type="RefSeq" id="WP_131891909.1">
    <property type="nucleotide sequence ID" value="NZ_SMKZ01000004.1"/>
</dbReference>
<comment type="caution">
    <text evidence="13">Lacks conserved residue(s) required for the propagation of feature annotation.</text>
</comment>
<evidence type="ECO:0000259" key="14">
    <source>
        <dbReference type="Pfam" id="PF01113"/>
    </source>
</evidence>
<dbReference type="Pfam" id="PF01113">
    <property type="entry name" value="DapB_N"/>
    <property type="match status" value="1"/>
</dbReference>
<dbReference type="Proteomes" id="UP000294739">
    <property type="component" value="Unassembled WGS sequence"/>
</dbReference>
<comment type="pathway">
    <text evidence="9 13">Amino-acid biosynthesis; L-lysine biosynthesis via DAP pathway; (S)-tetrahydrodipicolinate from L-aspartate: step 4/4.</text>
</comment>
<comment type="function">
    <text evidence="13">Catalyzes the conversion of 4-hydroxy-tetrahydrodipicolinate (HTPA) to tetrahydrodipicolinate.</text>
</comment>
<feature type="binding site" evidence="13">
    <location>
        <position position="133"/>
    </location>
    <ligand>
        <name>(S)-2,3,4,5-tetrahydrodipicolinate</name>
        <dbReference type="ChEBI" id="CHEBI:16845"/>
    </ligand>
</feature>
<feature type="binding site" evidence="13">
    <location>
        <begin position="102"/>
        <end position="105"/>
    </location>
    <ligand>
        <name>NAD(+)</name>
        <dbReference type="ChEBI" id="CHEBI:57540"/>
    </ligand>
</feature>
<gene>
    <name evidence="13" type="primary">dapB</name>
    <name evidence="16" type="ORF">E1269_04765</name>
</gene>
<protein>
    <recommendedName>
        <fullName evidence="10 13">4-hydroxy-tetrahydrodipicolinate reductase</fullName>
        <shortName evidence="13">HTPA reductase</shortName>
        <ecNumber evidence="10 13">1.17.1.8</ecNumber>
    </recommendedName>
</protein>
<dbReference type="PROSITE" id="PS01298">
    <property type="entry name" value="DAPB"/>
    <property type="match status" value="1"/>
</dbReference>
<dbReference type="InterPro" id="IPR036291">
    <property type="entry name" value="NAD(P)-bd_dom_sf"/>
</dbReference>
<dbReference type="Gene3D" id="3.30.360.10">
    <property type="entry name" value="Dihydrodipicolinate Reductase, domain 2"/>
    <property type="match status" value="1"/>
</dbReference>
<keyword evidence="8 13" id="KW-0457">Lysine biosynthesis</keyword>
<comment type="caution">
    <text evidence="16">The sequence shown here is derived from an EMBL/GenBank/DDBJ whole genome shotgun (WGS) entry which is preliminary data.</text>
</comment>
<dbReference type="OrthoDB" id="9790352at2"/>
<feature type="active site" description="Proton donor/acceptor" evidence="13">
    <location>
        <position position="132"/>
    </location>
</feature>
<feature type="active site" description="Proton donor" evidence="13">
    <location>
        <position position="136"/>
    </location>
</feature>
<dbReference type="GO" id="GO:0008839">
    <property type="term" value="F:4-hydroxy-tetrahydrodipicolinate reductase"/>
    <property type="evidence" value="ECO:0007669"/>
    <property type="project" value="UniProtKB-UniRule"/>
</dbReference>
<dbReference type="EMBL" id="SMKZ01000004">
    <property type="protein sequence ID" value="TDE14059.1"/>
    <property type="molecule type" value="Genomic_DNA"/>
</dbReference>
<evidence type="ECO:0000256" key="9">
    <source>
        <dbReference type="ARBA" id="ARBA00037922"/>
    </source>
</evidence>
<dbReference type="InterPro" id="IPR023940">
    <property type="entry name" value="DHDPR_bac"/>
</dbReference>
<comment type="catalytic activity">
    <reaction evidence="11 13">
        <text>(S)-2,3,4,5-tetrahydrodipicolinate + NADP(+) + H2O = (2S,4S)-4-hydroxy-2,3,4,5-tetrahydrodipicolinate + NADPH + H(+)</text>
        <dbReference type="Rhea" id="RHEA:35331"/>
        <dbReference type="ChEBI" id="CHEBI:15377"/>
        <dbReference type="ChEBI" id="CHEBI:15378"/>
        <dbReference type="ChEBI" id="CHEBI:16845"/>
        <dbReference type="ChEBI" id="CHEBI:57783"/>
        <dbReference type="ChEBI" id="CHEBI:58349"/>
        <dbReference type="ChEBI" id="CHEBI:67139"/>
        <dbReference type="EC" id="1.17.1.8"/>
    </reaction>
</comment>
<comment type="subunit">
    <text evidence="13">Homotetramer.</text>
</comment>
<evidence type="ECO:0000256" key="3">
    <source>
        <dbReference type="ARBA" id="ARBA00022605"/>
    </source>
</evidence>
<keyword evidence="2 13" id="KW-0963">Cytoplasm</keyword>
<reference evidence="16 17" key="1">
    <citation type="submission" date="2019-03" db="EMBL/GenBank/DDBJ databases">
        <title>Draft genome sequences of novel Actinobacteria.</title>
        <authorList>
            <person name="Sahin N."/>
            <person name="Ay H."/>
            <person name="Saygin H."/>
        </authorList>
    </citation>
    <scope>NUCLEOTIDE SEQUENCE [LARGE SCALE GENOMIC DNA]</scope>
    <source>
        <strain evidence="16 17">5K138</strain>
    </source>
</reference>
<keyword evidence="3 13" id="KW-0028">Amino-acid biosynthesis</keyword>
<keyword evidence="4 13" id="KW-0521">NADP</keyword>
<evidence type="ECO:0000313" key="16">
    <source>
        <dbReference type="EMBL" id="TDE14059.1"/>
    </source>
</evidence>
<evidence type="ECO:0000256" key="7">
    <source>
        <dbReference type="ARBA" id="ARBA00023027"/>
    </source>
</evidence>
<proteinExistence type="inferred from homology"/>
<evidence type="ECO:0000256" key="10">
    <source>
        <dbReference type="ARBA" id="ARBA00038983"/>
    </source>
</evidence>
<dbReference type="FunFam" id="3.30.360.10:FF:000009">
    <property type="entry name" value="4-hydroxy-tetrahydrodipicolinate reductase"/>
    <property type="match status" value="1"/>
</dbReference>
<evidence type="ECO:0000256" key="11">
    <source>
        <dbReference type="ARBA" id="ARBA00049080"/>
    </source>
</evidence>
<feature type="binding site" evidence="13">
    <location>
        <begin position="9"/>
        <end position="14"/>
    </location>
    <ligand>
        <name>NAD(+)</name>
        <dbReference type="ChEBI" id="CHEBI:57540"/>
    </ligand>
</feature>
<dbReference type="InterPro" id="IPR022663">
    <property type="entry name" value="DapB_C"/>
</dbReference>
<dbReference type="PIRSF" id="PIRSF000161">
    <property type="entry name" value="DHPR"/>
    <property type="match status" value="1"/>
</dbReference>
<keyword evidence="6 13" id="KW-0560">Oxidoreductase</keyword>
<dbReference type="UniPathway" id="UPA00034">
    <property type="reaction ID" value="UER00018"/>
</dbReference>
<dbReference type="PANTHER" id="PTHR20836">
    <property type="entry name" value="DIHYDRODIPICOLINATE REDUCTASE"/>
    <property type="match status" value="1"/>
</dbReference>
<dbReference type="GO" id="GO:0050661">
    <property type="term" value="F:NADP binding"/>
    <property type="evidence" value="ECO:0007669"/>
    <property type="project" value="UniProtKB-UniRule"/>
</dbReference>
<dbReference type="GO" id="GO:0019877">
    <property type="term" value="P:diaminopimelate biosynthetic process"/>
    <property type="evidence" value="ECO:0007669"/>
    <property type="project" value="UniProtKB-UniRule"/>
</dbReference>
<evidence type="ECO:0000313" key="17">
    <source>
        <dbReference type="Proteomes" id="UP000294739"/>
    </source>
</evidence>
<organism evidence="16 17">
    <name type="scientific">Jiangella asiatica</name>
    <dbReference type="NCBI Taxonomy" id="2530372"/>
    <lineage>
        <taxon>Bacteria</taxon>
        <taxon>Bacillati</taxon>
        <taxon>Actinomycetota</taxon>
        <taxon>Actinomycetes</taxon>
        <taxon>Jiangellales</taxon>
        <taxon>Jiangellaceae</taxon>
        <taxon>Jiangella</taxon>
    </lineage>
</organism>
<name>A0A4R5DJB6_9ACTN</name>
<evidence type="ECO:0000256" key="8">
    <source>
        <dbReference type="ARBA" id="ARBA00023154"/>
    </source>
</evidence>
<dbReference type="GO" id="GO:0016726">
    <property type="term" value="F:oxidoreductase activity, acting on CH or CH2 groups, NAD or NADP as acceptor"/>
    <property type="evidence" value="ECO:0007669"/>
    <property type="project" value="UniProtKB-UniRule"/>
</dbReference>
<keyword evidence="7 13" id="KW-0520">NAD</keyword>
<dbReference type="GO" id="GO:0005829">
    <property type="term" value="C:cytosol"/>
    <property type="evidence" value="ECO:0007669"/>
    <property type="project" value="TreeGrafter"/>
</dbReference>
<dbReference type="InterPro" id="IPR000846">
    <property type="entry name" value="DapB_N"/>
</dbReference>
<dbReference type="GO" id="GO:0009089">
    <property type="term" value="P:lysine biosynthetic process via diaminopimelate"/>
    <property type="evidence" value="ECO:0007669"/>
    <property type="project" value="UniProtKB-UniRule"/>
</dbReference>
<feature type="binding site" evidence="13">
    <location>
        <begin position="75"/>
        <end position="77"/>
    </location>
    <ligand>
        <name>NAD(+)</name>
        <dbReference type="ChEBI" id="CHEBI:57540"/>
    </ligand>
</feature>
<keyword evidence="5 13" id="KW-0220">Diaminopimelate biosynthesis</keyword>